<reference evidence="3 4" key="1">
    <citation type="submission" date="2024-02" db="EMBL/GenBank/DDBJ databases">
        <title>Adaptive strategies in a cosmopolitan and abundant soil bacterium.</title>
        <authorList>
            <person name="Carini P."/>
        </authorList>
    </citation>
    <scope>NUCLEOTIDE SEQUENCE [LARGE SCALE GENOMIC DNA]</scope>
    <source>
        <strain evidence="3 4">AZCC 1608</strain>
    </source>
</reference>
<name>A0ABU8BAZ3_9BRAD</name>
<dbReference type="EMBL" id="JAZHRV010000001">
    <property type="protein sequence ID" value="MEH2555708.1"/>
    <property type="molecule type" value="Genomic_DNA"/>
</dbReference>
<dbReference type="Proteomes" id="UP001364224">
    <property type="component" value="Unassembled WGS sequence"/>
</dbReference>
<sequence>MFAPVIRQGLEEGQGRLAKKPDHLADFEADDTGGVLGNLLADEDELDRRALWRIGSWGVGATAAVILAVMANQSSLGLKREQVAAADLARQAQQIQMVARETQNEARRLAAAIDTLNSDRDRLYSRVTGLEQGLDSVTGAIARQGSAAASPPVANAELQAAQNPQPSPPVAPVITTTATAPVADKPVADKPVAATPEPAPAAVYSAAKDAAKTDAAKADSAKLETAKAEMAKADMTKADLAKSDLVKVEAAKADAVKPEPAKPSPATPLVALQSMMAPPDPAASKLIEPGKAPNPVIASPIPDVVAAAPSATDAETDDDTAPKVSLRRTEFGVDLGSANSVNGLRALWLGLLKSRSNALLTALRPIIVIKENTNGLGMQLRLVAGPLNDAGAAARICAVLTENKRPCETAIFEGQRLSLKPDDSPPTAAKPTPRRPSIAKRAAAVVEETAKKPEPPPPATQTTLSSFFNRKSSQ</sequence>
<comment type="caution">
    <text evidence="3">The sequence shown here is derived from an EMBL/GenBank/DDBJ whole genome shotgun (WGS) entry which is preliminary data.</text>
</comment>
<keyword evidence="4" id="KW-1185">Reference proteome</keyword>
<keyword evidence="1" id="KW-0175">Coiled coil</keyword>
<feature type="region of interest" description="Disordered" evidence="2">
    <location>
        <begin position="416"/>
        <end position="474"/>
    </location>
</feature>
<gene>
    <name evidence="3" type="ORF">V1286_003237</name>
</gene>
<evidence type="ECO:0000256" key="2">
    <source>
        <dbReference type="SAM" id="MobiDB-lite"/>
    </source>
</evidence>
<evidence type="ECO:0000313" key="4">
    <source>
        <dbReference type="Proteomes" id="UP001364224"/>
    </source>
</evidence>
<protein>
    <recommendedName>
        <fullName evidence="5">SPOR domain-containing protein</fullName>
    </recommendedName>
</protein>
<feature type="compositionally biased region" description="Polar residues" evidence="2">
    <location>
        <begin position="461"/>
        <end position="474"/>
    </location>
</feature>
<evidence type="ECO:0000313" key="3">
    <source>
        <dbReference type="EMBL" id="MEH2555708.1"/>
    </source>
</evidence>
<accession>A0ABU8BAZ3</accession>
<proteinExistence type="predicted"/>
<evidence type="ECO:0000256" key="1">
    <source>
        <dbReference type="SAM" id="Coils"/>
    </source>
</evidence>
<organism evidence="3 4">
    <name type="scientific">Bradyrhizobium algeriense</name>
    <dbReference type="NCBI Taxonomy" id="634784"/>
    <lineage>
        <taxon>Bacteria</taxon>
        <taxon>Pseudomonadati</taxon>
        <taxon>Pseudomonadota</taxon>
        <taxon>Alphaproteobacteria</taxon>
        <taxon>Hyphomicrobiales</taxon>
        <taxon>Nitrobacteraceae</taxon>
        <taxon>Bradyrhizobium</taxon>
    </lineage>
</organism>
<feature type="coiled-coil region" evidence="1">
    <location>
        <begin position="85"/>
        <end position="119"/>
    </location>
</feature>
<feature type="region of interest" description="Disordered" evidence="2">
    <location>
        <begin position="152"/>
        <end position="173"/>
    </location>
</feature>
<evidence type="ECO:0008006" key="5">
    <source>
        <dbReference type="Google" id="ProtNLM"/>
    </source>
</evidence>